<dbReference type="SUPFAM" id="SSF51735">
    <property type="entry name" value="NAD(P)-binding Rossmann-fold domains"/>
    <property type="match status" value="1"/>
</dbReference>
<dbReference type="PRINTS" id="PR00080">
    <property type="entry name" value="SDRFAMILY"/>
</dbReference>
<protein>
    <submittedName>
        <fullName evidence="3">SDR family NAD(P)-dependent oxidoreductase</fullName>
    </submittedName>
</protein>
<comment type="similarity">
    <text evidence="2">Belongs to the short-chain dehydrogenases/reductases (SDR) family.</text>
</comment>
<dbReference type="InterPro" id="IPR036291">
    <property type="entry name" value="NAD(P)-bd_dom_sf"/>
</dbReference>
<dbReference type="RefSeq" id="WP_303593082.1">
    <property type="nucleotide sequence ID" value="NZ_JAUORK010000004.1"/>
</dbReference>
<keyword evidence="1" id="KW-0560">Oxidoreductase</keyword>
<dbReference type="Gene3D" id="3.40.50.720">
    <property type="entry name" value="NAD(P)-binding Rossmann-like Domain"/>
    <property type="match status" value="1"/>
</dbReference>
<dbReference type="Pfam" id="PF00106">
    <property type="entry name" value="adh_short"/>
    <property type="match status" value="1"/>
</dbReference>
<dbReference type="EMBL" id="JAUORK010000004">
    <property type="protein sequence ID" value="MDO6671472.1"/>
    <property type="molecule type" value="Genomic_DNA"/>
</dbReference>
<dbReference type="PANTHER" id="PTHR43157:SF31">
    <property type="entry name" value="PHOSPHATIDYLINOSITOL-GLYCAN BIOSYNTHESIS CLASS F PROTEIN"/>
    <property type="match status" value="1"/>
</dbReference>
<evidence type="ECO:0000313" key="4">
    <source>
        <dbReference type="Proteomes" id="UP001170481"/>
    </source>
</evidence>
<dbReference type="PANTHER" id="PTHR43157">
    <property type="entry name" value="PHOSPHATIDYLINOSITOL-GLYCAN BIOSYNTHESIS CLASS F PROTEIN-RELATED"/>
    <property type="match status" value="1"/>
</dbReference>
<organism evidence="3 4">
    <name type="scientific">Cobetia amphilecti</name>
    <dbReference type="NCBI Taxonomy" id="1055104"/>
    <lineage>
        <taxon>Bacteria</taxon>
        <taxon>Pseudomonadati</taxon>
        <taxon>Pseudomonadota</taxon>
        <taxon>Gammaproteobacteria</taxon>
        <taxon>Oceanospirillales</taxon>
        <taxon>Halomonadaceae</taxon>
        <taxon>Cobetia</taxon>
    </lineage>
</organism>
<dbReference type="Proteomes" id="UP001170481">
    <property type="component" value="Unassembled WGS sequence"/>
</dbReference>
<dbReference type="InterPro" id="IPR020904">
    <property type="entry name" value="Sc_DH/Rdtase_CS"/>
</dbReference>
<comment type="caution">
    <text evidence="3">The sequence shown here is derived from an EMBL/GenBank/DDBJ whole genome shotgun (WGS) entry which is preliminary data.</text>
</comment>
<gene>
    <name evidence="3" type="ORF">Q4535_05005</name>
</gene>
<dbReference type="PROSITE" id="PS00061">
    <property type="entry name" value="ADH_SHORT"/>
    <property type="match status" value="1"/>
</dbReference>
<proteinExistence type="inferred from homology"/>
<dbReference type="InterPro" id="IPR002347">
    <property type="entry name" value="SDR_fam"/>
</dbReference>
<dbReference type="GO" id="GO:0016491">
    <property type="term" value="F:oxidoreductase activity"/>
    <property type="evidence" value="ECO:0007669"/>
    <property type="project" value="UniProtKB-KW"/>
</dbReference>
<accession>A0AAP4TXU3</accession>
<reference evidence="3" key="1">
    <citation type="submission" date="2023-07" db="EMBL/GenBank/DDBJ databases">
        <title>Genome content predicts the carbon catabolic preferences of heterotrophic bacteria.</title>
        <authorList>
            <person name="Gralka M."/>
        </authorList>
    </citation>
    <scope>NUCLEOTIDE SEQUENCE</scope>
    <source>
        <strain evidence="3">C2R13</strain>
    </source>
</reference>
<evidence type="ECO:0000313" key="3">
    <source>
        <dbReference type="EMBL" id="MDO6671472.1"/>
    </source>
</evidence>
<dbReference type="PRINTS" id="PR00081">
    <property type="entry name" value="GDHRDH"/>
</dbReference>
<evidence type="ECO:0000256" key="1">
    <source>
        <dbReference type="ARBA" id="ARBA00023002"/>
    </source>
</evidence>
<evidence type="ECO:0000256" key="2">
    <source>
        <dbReference type="RuleBase" id="RU000363"/>
    </source>
</evidence>
<dbReference type="AlphaFoldDB" id="A0AAP4TXU3"/>
<sequence length="269" mass="27956">MKTILITGSTDGIGLVTAKALLERGHRVLIHGRSEQKVNGVVAELAALAGAEHVAGFVADLSDLAAIDSLASDVLAANASLDVLINNAGVFQAPSVVTADGLDLRFVVNTLAPYLLTQKLAPALRSTGRVVNLSSAAQSPVDLKALTGEVAFNDHYAAYAQSKLAITMWTRTLAQDWEGQGPILIAVNPGSLLASKMVKEGFGVPGKDLGIGADILVRAALDEEFAGANGQYFDNDAQRFAPPHADALDDALCREVVATMEKTLGSLAG</sequence>
<name>A0AAP4TXU3_9GAMM</name>